<evidence type="ECO:0000256" key="10">
    <source>
        <dbReference type="ARBA" id="ARBA00034478"/>
    </source>
</evidence>
<evidence type="ECO:0000256" key="9">
    <source>
        <dbReference type="ARBA" id="ARBA00023167"/>
    </source>
</evidence>
<organism evidence="13 14">
    <name type="scientific">Enterococcus italicus (strain DSM 15952 / CCUG 50447 / LMG 22039 / TP 1.5)</name>
    <dbReference type="NCBI Taxonomy" id="888064"/>
    <lineage>
        <taxon>Bacteria</taxon>
        <taxon>Bacillati</taxon>
        <taxon>Bacillota</taxon>
        <taxon>Bacilli</taxon>
        <taxon>Lactobacillales</taxon>
        <taxon>Enterococcaceae</taxon>
        <taxon>Enterococcus</taxon>
    </lineage>
</organism>
<keyword evidence="4" id="KW-0028">Amino-acid biosynthesis</keyword>
<dbReference type="GO" id="GO:0106312">
    <property type="term" value="F:methylenetetrahydrofolate reductase (NADH) activity"/>
    <property type="evidence" value="ECO:0007669"/>
    <property type="project" value="UniProtKB-EC"/>
</dbReference>
<keyword evidence="9" id="KW-0486">Methionine biosynthesis</keyword>
<comment type="catalytic activity">
    <reaction evidence="11">
        <text>(6S)-5-methyl-5,6,7,8-tetrahydrofolate + NAD(+) = (6R)-5,10-methylene-5,6,7,8-tetrahydrofolate + NADH + H(+)</text>
        <dbReference type="Rhea" id="RHEA:19821"/>
        <dbReference type="ChEBI" id="CHEBI:15378"/>
        <dbReference type="ChEBI" id="CHEBI:15636"/>
        <dbReference type="ChEBI" id="CHEBI:18608"/>
        <dbReference type="ChEBI" id="CHEBI:57540"/>
        <dbReference type="ChEBI" id="CHEBI:57945"/>
        <dbReference type="EC" id="1.5.1.54"/>
    </reaction>
    <physiologicalReaction direction="right-to-left" evidence="11">
        <dbReference type="Rhea" id="RHEA:19823"/>
    </physiologicalReaction>
</comment>
<evidence type="ECO:0000256" key="8">
    <source>
        <dbReference type="ARBA" id="ARBA00023027"/>
    </source>
</evidence>
<name>E6LCE7_ENTI1</name>
<evidence type="ECO:0000256" key="7">
    <source>
        <dbReference type="ARBA" id="ARBA00023002"/>
    </source>
</evidence>
<keyword evidence="6 12" id="KW-0274">FAD</keyword>
<dbReference type="InterPro" id="IPR029041">
    <property type="entry name" value="FAD-linked_oxidoreductase-like"/>
</dbReference>
<dbReference type="eggNOG" id="COG0685">
    <property type="taxonomic scope" value="Bacteria"/>
</dbReference>
<evidence type="ECO:0000256" key="11">
    <source>
        <dbReference type="ARBA" id="ARBA00048628"/>
    </source>
</evidence>
<keyword evidence="7 12" id="KW-0560">Oxidoreductase</keyword>
<dbReference type="InterPro" id="IPR004620">
    <property type="entry name" value="MTHF_reductase_bac"/>
</dbReference>
<dbReference type="PANTHER" id="PTHR45754:SF3">
    <property type="entry name" value="METHYLENETETRAHYDROFOLATE REDUCTASE (NADPH)"/>
    <property type="match status" value="1"/>
</dbReference>
<dbReference type="UniPathway" id="UPA00193"/>
<dbReference type="GO" id="GO:0071949">
    <property type="term" value="F:FAD binding"/>
    <property type="evidence" value="ECO:0007669"/>
    <property type="project" value="TreeGrafter"/>
</dbReference>
<dbReference type="NCBIfam" id="TIGR00676">
    <property type="entry name" value="fadh2"/>
    <property type="match status" value="1"/>
</dbReference>
<comment type="similarity">
    <text evidence="3 12">Belongs to the methylenetetrahydrofolate reductase family.</text>
</comment>
<dbReference type="Gene3D" id="3.20.20.220">
    <property type="match status" value="1"/>
</dbReference>
<gene>
    <name evidence="13" type="primary">metF</name>
    <name evidence="13" type="ORF">HMPREF9088_0037</name>
</gene>
<dbReference type="Proteomes" id="UP000010296">
    <property type="component" value="Unassembled WGS sequence"/>
</dbReference>
<dbReference type="EC" id="1.5.1.54" evidence="12"/>
<dbReference type="STRING" id="888064.HMPREF9088_0037"/>
<accession>E6LCE7</accession>
<evidence type="ECO:0000256" key="4">
    <source>
        <dbReference type="ARBA" id="ARBA00022605"/>
    </source>
</evidence>
<dbReference type="GO" id="GO:0009086">
    <property type="term" value="P:methionine biosynthetic process"/>
    <property type="evidence" value="ECO:0007669"/>
    <property type="project" value="UniProtKB-KW"/>
</dbReference>
<evidence type="ECO:0000256" key="2">
    <source>
        <dbReference type="ARBA" id="ARBA00004777"/>
    </source>
</evidence>
<evidence type="ECO:0000313" key="14">
    <source>
        <dbReference type="Proteomes" id="UP000010296"/>
    </source>
</evidence>
<dbReference type="InterPro" id="IPR003171">
    <property type="entry name" value="Mehydrof_redctse-like"/>
</dbReference>
<sequence length="288" mass="32002">MDRLISFEVFPSNTQDDFTKLVATIQELAKLNPAFISVTCSNNNQTIDQITIKVANYIKNELGIETIAHLPAAYLSKAQVKRTIENLTRLGIYHVLALRGDTLPNLKPVHDFLYASDLIIYIKTIAPEFSISGACYPEVHPDSPNRISDIQALKLKCDVGCDSLISQLFFDNDLFYEFIERCQLAGIDVPILAGIMPIVNRKQAIRLVQTTKTNLPRKFLAILEKYEHNPKALGEAGLAYAVDQIVDLLTQGVGGVHLYTMNNANVAEHIYQQTGALFATASCFGQEK</sequence>
<dbReference type="AlphaFoldDB" id="E6LCE7"/>
<evidence type="ECO:0000313" key="13">
    <source>
        <dbReference type="EMBL" id="EFU75125.1"/>
    </source>
</evidence>
<proteinExistence type="inferred from homology"/>
<keyword evidence="8" id="KW-0520">NAD</keyword>
<keyword evidence="5 12" id="KW-0285">Flavoprotein</keyword>
<comment type="pathway">
    <text evidence="10">Amino-acid biosynthesis; L-methionine biosynthesis via de novo pathway.</text>
</comment>
<evidence type="ECO:0000256" key="3">
    <source>
        <dbReference type="ARBA" id="ARBA00006743"/>
    </source>
</evidence>
<evidence type="ECO:0000256" key="12">
    <source>
        <dbReference type="RuleBase" id="RU003862"/>
    </source>
</evidence>
<dbReference type="OrthoDB" id="9812555at2"/>
<evidence type="ECO:0000256" key="6">
    <source>
        <dbReference type="ARBA" id="ARBA00022827"/>
    </source>
</evidence>
<dbReference type="Pfam" id="PF02219">
    <property type="entry name" value="MTHFR"/>
    <property type="match status" value="1"/>
</dbReference>
<keyword evidence="14" id="KW-1185">Reference proteome</keyword>
<evidence type="ECO:0000256" key="1">
    <source>
        <dbReference type="ARBA" id="ARBA00001974"/>
    </source>
</evidence>
<dbReference type="PATRIC" id="fig|888064.11.peg.664"/>
<dbReference type="RefSeq" id="WP_007207058.1">
    <property type="nucleotide sequence ID" value="NZ_GL622241.1"/>
</dbReference>
<protein>
    <recommendedName>
        <fullName evidence="12">Methylenetetrahydrofolate reductase</fullName>
        <ecNumber evidence="12">1.5.1.54</ecNumber>
    </recommendedName>
</protein>
<comment type="cofactor">
    <cofactor evidence="1 12">
        <name>FAD</name>
        <dbReference type="ChEBI" id="CHEBI:57692"/>
    </cofactor>
</comment>
<dbReference type="SUPFAM" id="SSF51730">
    <property type="entry name" value="FAD-linked oxidoreductase"/>
    <property type="match status" value="1"/>
</dbReference>
<dbReference type="GO" id="GO:0005829">
    <property type="term" value="C:cytosol"/>
    <property type="evidence" value="ECO:0007669"/>
    <property type="project" value="InterPro"/>
</dbReference>
<comment type="caution">
    <text evidence="13">The sequence shown here is derived from an EMBL/GenBank/DDBJ whole genome shotgun (WGS) entry which is preliminary data.</text>
</comment>
<reference evidence="13 14" key="1">
    <citation type="submission" date="2010-12" db="EMBL/GenBank/DDBJ databases">
        <authorList>
            <person name="Muzny D."/>
            <person name="Qin X."/>
            <person name="Deng J."/>
            <person name="Jiang H."/>
            <person name="Liu Y."/>
            <person name="Qu J."/>
            <person name="Song X.-Z."/>
            <person name="Zhang L."/>
            <person name="Thornton R."/>
            <person name="Coyle M."/>
            <person name="Francisco L."/>
            <person name="Jackson L."/>
            <person name="Javaid M."/>
            <person name="Korchina V."/>
            <person name="Kovar C."/>
            <person name="Mata R."/>
            <person name="Mathew T."/>
            <person name="Ngo R."/>
            <person name="Nguyen L."/>
            <person name="Nguyen N."/>
            <person name="Okwuonu G."/>
            <person name="Ongeri F."/>
            <person name="Pham C."/>
            <person name="Simmons D."/>
            <person name="Wilczek-Boney K."/>
            <person name="Hale W."/>
            <person name="Jakkamsetti A."/>
            <person name="Pham P."/>
            <person name="Ruth R."/>
            <person name="San Lucas F."/>
            <person name="Warren J."/>
            <person name="Zhang J."/>
            <person name="Zhao Z."/>
            <person name="Zhou C."/>
            <person name="Zhu D."/>
            <person name="Lee S."/>
            <person name="Bess C."/>
            <person name="Blankenburg K."/>
            <person name="Forbes L."/>
            <person name="Fu Q."/>
            <person name="Gubbala S."/>
            <person name="Hirani K."/>
            <person name="Jayaseelan J.C."/>
            <person name="Lara F."/>
            <person name="Munidasa M."/>
            <person name="Palculict T."/>
            <person name="Patil S."/>
            <person name="Pu L.-L."/>
            <person name="Saada N."/>
            <person name="Tang L."/>
            <person name="Weissenberger G."/>
            <person name="Zhu Y."/>
            <person name="Hemphill L."/>
            <person name="Shang Y."/>
            <person name="Youmans B."/>
            <person name="Ayvaz T."/>
            <person name="Ross M."/>
            <person name="Santibanez J."/>
            <person name="Aqrawi P."/>
            <person name="Gross S."/>
            <person name="Joshi V."/>
            <person name="Fowler G."/>
            <person name="Nazareth L."/>
            <person name="Reid J."/>
            <person name="Worley K."/>
            <person name="Petrosino J."/>
            <person name="Highlander S."/>
            <person name="Gibbs R."/>
        </authorList>
    </citation>
    <scope>NUCLEOTIDE SEQUENCE [LARGE SCALE GENOMIC DNA]</scope>
    <source>
        <strain evidence="14">DSM 15952 / CCUG 50447 / LMG 22039 / TP 1.5</strain>
    </source>
</reference>
<dbReference type="PANTHER" id="PTHR45754">
    <property type="entry name" value="METHYLENETETRAHYDROFOLATE REDUCTASE"/>
    <property type="match status" value="1"/>
</dbReference>
<dbReference type="GO" id="GO:0035999">
    <property type="term" value="P:tetrahydrofolate interconversion"/>
    <property type="evidence" value="ECO:0007669"/>
    <property type="project" value="UniProtKB-UniPathway"/>
</dbReference>
<evidence type="ECO:0000256" key="5">
    <source>
        <dbReference type="ARBA" id="ARBA00022630"/>
    </source>
</evidence>
<dbReference type="CDD" id="cd00537">
    <property type="entry name" value="MTHFR"/>
    <property type="match status" value="1"/>
</dbReference>
<dbReference type="EMBL" id="AEPV01000002">
    <property type="protein sequence ID" value="EFU75125.1"/>
    <property type="molecule type" value="Genomic_DNA"/>
</dbReference>
<comment type="pathway">
    <text evidence="2 12">One-carbon metabolism; tetrahydrofolate interconversion.</text>
</comment>
<dbReference type="HOGENOM" id="CLU_025841_0_2_9"/>